<sequence length="148" mass="15728">MTRARRLLAGGFLLLPLAVGCSEDPFDAYCEVVEEERPDLSEAVAAGSPTALIEALPSLEALEDAAPRDLRDEWDLVVGRVRELRDALEDAGVDPAAYDAERRPAGVSDEQDARIDAAARQLVSGATVTALAGIQQQARDVCGTPLTL</sequence>
<organism evidence="1 2">
    <name type="scientific">Nocardioides deserti</name>
    <dbReference type="NCBI Taxonomy" id="1588644"/>
    <lineage>
        <taxon>Bacteria</taxon>
        <taxon>Bacillati</taxon>
        <taxon>Actinomycetota</taxon>
        <taxon>Actinomycetes</taxon>
        <taxon>Propionibacteriales</taxon>
        <taxon>Nocardioidaceae</taxon>
        <taxon>Nocardioides</taxon>
    </lineage>
</organism>
<evidence type="ECO:0000313" key="1">
    <source>
        <dbReference type="EMBL" id="MBC2959836.1"/>
    </source>
</evidence>
<comment type="caution">
    <text evidence="1">The sequence shown here is derived from an EMBL/GenBank/DDBJ whole genome shotgun (WGS) entry which is preliminary data.</text>
</comment>
<protein>
    <submittedName>
        <fullName evidence="1">Uncharacterized protein</fullName>
    </submittedName>
</protein>
<proteinExistence type="predicted"/>
<evidence type="ECO:0000313" key="2">
    <source>
        <dbReference type="Proteomes" id="UP000604001"/>
    </source>
</evidence>
<keyword evidence="2" id="KW-1185">Reference proteome</keyword>
<dbReference type="Proteomes" id="UP000604001">
    <property type="component" value="Unassembled WGS sequence"/>
</dbReference>
<accession>A0ABR6U5Y1</accession>
<dbReference type="EMBL" id="JACMYC010000003">
    <property type="protein sequence ID" value="MBC2959836.1"/>
    <property type="molecule type" value="Genomic_DNA"/>
</dbReference>
<reference evidence="1 2" key="1">
    <citation type="submission" date="2020-08" db="EMBL/GenBank/DDBJ databases">
        <title>novel species in genus Nocardioides.</title>
        <authorList>
            <person name="Zhang G."/>
        </authorList>
    </citation>
    <scope>NUCLEOTIDE SEQUENCE [LARGE SCALE GENOMIC DNA]</scope>
    <source>
        <strain evidence="1 2">SC8A-24</strain>
    </source>
</reference>
<gene>
    <name evidence="1" type="ORF">H7344_05955</name>
</gene>
<dbReference type="RefSeq" id="WP_186345116.1">
    <property type="nucleotide sequence ID" value="NZ_BMMR01000003.1"/>
</dbReference>
<name>A0ABR6U5Y1_9ACTN</name>
<dbReference type="PROSITE" id="PS51257">
    <property type="entry name" value="PROKAR_LIPOPROTEIN"/>
    <property type="match status" value="1"/>
</dbReference>